<evidence type="ECO:0000313" key="3">
    <source>
        <dbReference type="Proteomes" id="UP000321039"/>
    </source>
</evidence>
<reference evidence="2 3" key="1">
    <citation type="submission" date="2019-08" db="EMBL/GenBank/DDBJ databases">
        <title>Parahaliea maris sp. nov., isolated from the surface seawater.</title>
        <authorList>
            <person name="Liu Y."/>
        </authorList>
    </citation>
    <scope>NUCLEOTIDE SEQUENCE [LARGE SCALE GENOMIC DNA]</scope>
    <source>
        <strain evidence="2 3">HSLHS9</strain>
    </source>
</reference>
<accession>A0A5C9A650</accession>
<proteinExistence type="predicted"/>
<dbReference type="AlphaFoldDB" id="A0A5C9A650"/>
<protein>
    <recommendedName>
        <fullName evidence="4">DUF5329 domain-containing protein</fullName>
    </recommendedName>
</protein>
<evidence type="ECO:0000256" key="1">
    <source>
        <dbReference type="SAM" id="SignalP"/>
    </source>
</evidence>
<feature type="signal peptide" evidence="1">
    <location>
        <begin position="1"/>
        <end position="19"/>
    </location>
</feature>
<keyword evidence="1" id="KW-0732">Signal</keyword>
<sequence>MRRMIFLCLLLAFSTAVTAGDDYEAEIDHLLQFVATSGCTFHRNGTDHSAADAADHLRLKYRRAGKYVGSAEQFIDRLASESSWTGKPYTVTCAGVTQPSGEWLYAALTTLRDPAVSH</sequence>
<evidence type="ECO:0000313" key="2">
    <source>
        <dbReference type="EMBL" id="TXS96186.1"/>
    </source>
</evidence>
<gene>
    <name evidence="2" type="ORF">FV139_01380</name>
</gene>
<dbReference type="Pfam" id="PF17263">
    <property type="entry name" value="DUF5329"/>
    <property type="match status" value="1"/>
</dbReference>
<comment type="caution">
    <text evidence="2">The sequence shown here is derived from an EMBL/GenBank/DDBJ whole genome shotgun (WGS) entry which is preliminary data.</text>
</comment>
<dbReference type="InterPro" id="IPR035242">
    <property type="entry name" value="DUF5329"/>
</dbReference>
<keyword evidence="3" id="KW-1185">Reference proteome</keyword>
<dbReference type="RefSeq" id="WP_148066456.1">
    <property type="nucleotide sequence ID" value="NZ_VRZA01000001.1"/>
</dbReference>
<feature type="chain" id="PRO_5022944293" description="DUF5329 domain-containing protein" evidence="1">
    <location>
        <begin position="20"/>
        <end position="118"/>
    </location>
</feature>
<organism evidence="2 3">
    <name type="scientific">Parahaliea maris</name>
    <dbReference type="NCBI Taxonomy" id="2716870"/>
    <lineage>
        <taxon>Bacteria</taxon>
        <taxon>Pseudomonadati</taxon>
        <taxon>Pseudomonadota</taxon>
        <taxon>Gammaproteobacteria</taxon>
        <taxon>Cellvibrionales</taxon>
        <taxon>Halieaceae</taxon>
        <taxon>Parahaliea</taxon>
    </lineage>
</organism>
<dbReference type="Proteomes" id="UP000321039">
    <property type="component" value="Unassembled WGS sequence"/>
</dbReference>
<dbReference type="EMBL" id="VRZA01000001">
    <property type="protein sequence ID" value="TXS96186.1"/>
    <property type="molecule type" value="Genomic_DNA"/>
</dbReference>
<evidence type="ECO:0008006" key="4">
    <source>
        <dbReference type="Google" id="ProtNLM"/>
    </source>
</evidence>
<name>A0A5C9A650_9GAMM</name>